<dbReference type="PROSITE" id="PS50045">
    <property type="entry name" value="SIGMA54_INTERACT_4"/>
    <property type="match status" value="1"/>
</dbReference>
<dbReference type="RefSeq" id="WP_394460435.1">
    <property type="nucleotide sequence ID" value="NZ_JBIGHZ010000003.1"/>
</dbReference>
<dbReference type="InterPro" id="IPR027417">
    <property type="entry name" value="P-loop_NTPase"/>
</dbReference>
<dbReference type="PRINTS" id="PR01590">
    <property type="entry name" value="HTHFIS"/>
</dbReference>
<dbReference type="SMART" id="SM00382">
    <property type="entry name" value="AAA"/>
    <property type="match status" value="1"/>
</dbReference>
<keyword evidence="10" id="KW-1185">Reference proteome</keyword>
<dbReference type="Pfam" id="PF02954">
    <property type="entry name" value="HTH_8"/>
    <property type="match status" value="1"/>
</dbReference>
<dbReference type="PROSITE" id="PS00676">
    <property type="entry name" value="SIGMA54_INTERACT_2"/>
    <property type="match status" value="1"/>
</dbReference>
<dbReference type="InterPro" id="IPR002197">
    <property type="entry name" value="HTH_Fis"/>
</dbReference>
<dbReference type="Pfam" id="PF00158">
    <property type="entry name" value="Sigma54_activat"/>
    <property type="match status" value="1"/>
</dbReference>
<dbReference type="InterPro" id="IPR058031">
    <property type="entry name" value="AAA_lid_NorR"/>
</dbReference>
<dbReference type="InterPro" id="IPR009057">
    <property type="entry name" value="Homeodomain-like_sf"/>
</dbReference>
<dbReference type="InterPro" id="IPR002078">
    <property type="entry name" value="Sigma_54_int"/>
</dbReference>
<dbReference type="SUPFAM" id="SSF52172">
    <property type="entry name" value="CheY-like"/>
    <property type="match status" value="1"/>
</dbReference>
<evidence type="ECO:0000256" key="5">
    <source>
        <dbReference type="ARBA" id="ARBA00023163"/>
    </source>
</evidence>
<evidence type="ECO:0000313" key="9">
    <source>
        <dbReference type="EMBL" id="MFG6448318.1"/>
    </source>
</evidence>
<dbReference type="SUPFAM" id="SSF52540">
    <property type="entry name" value="P-loop containing nucleoside triphosphate hydrolases"/>
    <property type="match status" value="1"/>
</dbReference>
<protein>
    <submittedName>
        <fullName evidence="9">Sigma-54-dependent transcriptional regulator</fullName>
    </submittedName>
</protein>
<dbReference type="Proteomes" id="UP001606099">
    <property type="component" value="Unassembled WGS sequence"/>
</dbReference>
<dbReference type="SMART" id="SM00448">
    <property type="entry name" value="REC"/>
    <property type="match status" value="1"/>
</dbReference>
<dbReference type="Gene3D" id="1.10.8.60">
    <property type="match status" value="1"/>
</dbReference>
<keyword evidence="2" id="KW-0067">ATP-binding</keyword>
<name>A0ABW7FVH4_9BURK</name>
<comment type="caution">
    <text evidence="9">The sequence shown here is derived from an EMBL/GenBank/DDBJ whole genome shotgun (WGS) entry which is preliminary data.</text>
</comment>
<feature type="domain" description="Sigma-54 factor interaction" evidence="7">
    <location>
        <begin position="154"/>
        <end position="380"/>
    </location>
</feature>
<feature type="domain" description="Response regulatory" evidence="8">
    <location>
        <begin position="3"/>
        <end position="122"/>
    </location>
</feature>
<evidence type="ECO:0000259" key="7">
    <source>
        <dbReference type="PROSITE" id="PS50045"/>
    </source>
</evidence>
<keyword evidence="4" id="KW-0238">DNA-binding</keyword>
<dbReference type="InterPro" id="IPR011006">
    <property type="entry name" value="CheY-like_superfamily"/>
</dbReference>
<keyword evidence="6" id="KW-0597">Phosphoprotein</keyword>
<dbReference type="PANTHER" id="PTHR32071:SF86">
    <property type="entry name" value="TWO COMPONENT SIGNAL TRANSDUCTION SYSTEM SIGMA54-DEPENDENT RESPONSE REGULATOR FIS FAMILY"/>
    <property type="match status" value="1"/>
</dbReference>
<dbReference type="Gene3D" id="1.10.10.60">
    <property type="entry name" value="Homeodomain-like"/>
    <property type="match status" value="1"/>
</dbReference>
<dbReference type="CDD" id="cd00156">
    <property type="entry name" value="REC"/>
    <property type="match status" value="1"/>
</dbReference>
<dbReference type="EMBL" id="JBIGHZ010000003">
    <property type="protein sequence ID" value="MFG6448318.1"/>
    <property type="molecule type" value="Genomic_DNA"/>
</dbReference>
<evidence type="ECO:0000256" key="4">
    <source>
        <dbReference type="ARBA" id="ARBA00023125"/>
    </source>
</evidence>
<dbReference type="InterPro" id="IPR001789">
    <property type="entry name" value="Sig_transdc_resp-reg_receiver"/>
</dbReference>
<evidence type="ECO:0000256" key="3">
    <source>
        <dbReference type="ARBA" id="ARBA00023015"/>
    </source>
</evidence>
<dbReference type="CDD" id="cd00009">
    <property type="entry name" value="AAA"/>
    <property type="match status" value="1"/>
</dbReference>
<dbReference type="Pfam" id="PF00072">
    <property type="entry name" value="Response_reg"/>
    <property type="match status" value="1"/>
</dbReference>
<dbReference type="PROSITE" id="PS50110">
    <property type="entry name" value="RESPONSE_REGULATORY"/>
    <property type="match status" value="1"/>
</dbReference>
<gene>
    <name evidence="9" type="ORF">ACG0Z6_08670</name>
</gene>
<evidence type="ECO:0000256" key="2">
    <source>
        <dbReference type="ARBA" id="ARBA00022840"/>
    </source>
</evidence>
<evidence type="ECO:0000256" key="1">
    <source>
        <dbReference type="ARBA" id="ARBA00022741"/>
    </source>
</evidence>
<evidence type="ECO:0000313" key="10">
    <source>
        <dbReference type="Proteomes" id="UP001606099"/>
    </source>
</evidence>
<evidence type="ECO:0000256" key="6">
    <source>
        <dbReference type="PROSITE-ProRule" id="PRU00169"/>
    </source>
</evidence>
<proteinExistence type="predicted"/>
<accession>A0ABW7FVH4</accession>
<dbReference type="PROSITE" id="PS00688">
    <property type="entry name" value="SIGMA54_INTERACT_3"/>
    <property type="match status" value="1"/>
</dbReference>
<dbReference type="InterPro" id="IPR003593">
    <property type="entry name" value="AAA+_ATPase"/>
</dbReference>
<dbReference type="Gene3D" id="3.40.50.2300">
    <property type="match status" value="1"/>
</dbReference>
<dbReference type="Pfam" id="PF25601">
    <property type="entry name" value="AAA_lid_14"/>
    <property type="match status" value="1"/>
</dbReference>
<keyword evidence="3" id="KW-0805">Transcription regulation</keyword>
<reference evidence="9 10" key="1">
    <citation type="submission" date="2024-08" db="EMBL/GenBank/DDBJ databases">
        <authorList>
            <person name="Lu H."/>
        </authorList>
    </citation>
    <scope>NUCLEOTIDE SEQUENCE [LARGE SCALE GENOMIC DNA]</scope>
    <source>
        <strain evidence="9 10">BYS180W</strain>
    </source>
</reference>
<dbReference type="Gene3D" id="3.40.50.300">
    <property type="entry name" value="P-loop containing nucleotide triphosphate hydrolases"/>
    <property type="match status" value="1"/>
</dbReference>
<evidence type="ECO:0000259" key="8">
    <source>
        <dbReference type="PROSITE" id="PS50110"/>
    </source>
</evidence>
<dbReference type="InterPro" id="IPR025944">
    <property type="entry name" value="Sigma_54_int_dom_CS"/>
</dbReference>
<sequence length="450" mass="48712">MPSVLIIDDHPGVGEALSVLLSLRDIHTHVALSPAEGLALLARQSVDLVIQDMNFHADTTSGEDGTALFHAIRAQHPDLPVILLTAWTDLARAVALVKAGAADYLAKPWDDAKLLTTVENLLELADCSRQARRGQQQRRQRLQALAQRYELQGLVCASEELLRCVELACQVARASAPVLITGPNGCGKERIAAIVHANSAVQQGPFVAVNCGALPAELIEAELFGCDSGAYTGATRAREGRFEAADGGTLFLDEIGNLPLAGQVKLLRVLETGSFERLGSSRTRQTRVRVLSATNADLRALVREGRFREDLYYRLNVIEIALPALAQRSDDIIPLAEHFLARYTTERQAVLSDSARAALRAHDWPGNVRELKNAIERAALLAHEGSISAELLALPMTSANLTGRDLDEPSRDSLLAALEQAGGVVSKAAAALGLSRQALYRRMQHHQLER</sequence>
<dbReference type="PANTHER" id="PTHR32071">
    <property type="entry name" value="TRANSCRIPTIONAL REGULATORY PROTEIN"/>
    <property type="match status" value="1"/>
</dbReference>
<organism evidence="9 10">
    <name type="scientific">Roseateles rivi</name>
    <dbReference type="NCBI Taxonomy" id="3299028"/>
    <lineage>
        <taxon>Bacteria</taxon>
        <taxon>Pseudomonadati</taxon>
        <taxon>Pseudomonadota</taxon>
        <taxon>Betaproteobacteria</taxon>
        <taxon>Burkholderiales</taxon>
        <taxon>Sphaerotilaceae</taxon>
        <taxon>Roseateles</taxon>
    </lineage>
</organism>
<keyword evidence="1" id="KW-0547">Nucleotide-binding</keyword>
<keyword evidence="5" id="KW-0804">Transcription</keyword>
<feature type="modified residue" description="4-aspartylphosphate" evidence="6">
    <location>
        <position position="52"/>
    </location>
</feature>
<dbReference type="InterPro" id="IPR025943">
    <property type="entry name" value="Sigma_54_int_dom_ATP-bd_2"/>
</dbReference>
<dbReference type="SUPFAM" id="SSF46689">
    <property type="entry name" value="Homeodomain-like"/>
    <property type="match status" value="1"/>
</dbReference>